<dbReference type="InterPro" id="IPR002347">
    <property type="entry name" value="SDR_fam"/>
</dbReference>
<dbReference type="STRING" id="1121455.SAMN02745728_02279"/>
<dbReference type="GO" id="GO:0016491">
    <property type="term" value="F:oxidoreductase activity"/>
    <property type="evidence" value="ECO:0007669"/>
    <property type="project" value="UniProtKB-KW"/>
</dbReference>
<organism evidence="3 4">
    <name type="scientific">Desulfovibrio litoralis DSM 11393</name>
    <dbReference type="NCBI Taxonomy" id="1121455"/>
    <lineage>
        <taxon>Bacteria</taxon>
        <taxon>Pseudomonadati</taxon>
        <taxon>Thermodesulfobacteriota</taxon>
        <taxon>Desulfovibrionia</taxon>
        <taxon>Desulfovibrionales</taxon>
        <taxon>Desulfovibrionaceae</taxon>
        <taxon>Desulfovibrio</taxon>
    </lineage>
</organism>
<dbReference type="Proteomes" id="UP000186469">
    <property type="component" value="Unassembled WGS sequence"/>
</dbReference>
<comment type="similarity">
    <text evidence="1">Belongs to the short-chain dehydrogenases/reductases (SDR) family.</text>
</comment>
<dbReference type="AlphaFoldDB" id="A0A1M7TMW1"/>
<accession>A0A1M7TMW1</accession>
<gene>
    <name evidence="3" type="ORF">SAMN02745728_02279</name>
</gene>
<keyword evidence="4" id="KW-1185">Reference proteome</keyword>
<dbReference type="GO" id="GO:0016020">
    <property type="term" value="C:membrane"/>
    <property type="evidence" value="ECO:0007669"/>
    <property type="project" value="TreeGrafter"/>
</dbReference>
<dbReference type="PANTHER" id="PTHR44196:SF1">
    <property type="entry name" value="DEHYDROGENASE_REDUCTASE SDR FAMILY MEMBER 7B"/>
    <property type="match status" value="1"/>
</dbReference>
<dbReference type="InterPro" id="IPR036291">
    <property type="entry name" value="NAD(P)-bd_dom_sf"/>
</dbReference>
<evidence type="ECO:0000313" key="3">
    <source>
        <dbReference type="EMBL" id="SHN72074.1"/>
    </source>
</evidence>
<dbReference type="RefSeq" id="WP_072697949.1">
    <property type="nucleotide sequence ID" value="NZ_FRDI01000016.1"/>
</dbReference>
<dbReference type="Gene3D" id="3.40.50.720">
    <property type="entry name" value="NAD(P)-binding Rossmann-like Domain"/>
    <property type="match status" value="1"/>
</dbReference>
<keyword evidence="2" id="KW-0560">Oxidoreductase</keyword>
<dbReference type="OrthoDB" id="658698at2"/>
<reference evidence="3 4" key="1">
    <citation type="submission" date="2016-12" db="EMBL/GenBank/DDBJ databases">
        <authorList>
            <person name="Song W.-J."/>
            <person name="Kurnit D.M."/>
        </authorList>
    </citation>
    <scope>NUCLEOTIDE SEQUENCE [LARGE SCALE GENOMIC DNA]</scope>
    <source>
        <strain evidence="3 4">DSM 11393</strain>
    </source>
</reference>
<sequence length="266" mass="29204">MKTHILITGAGGGLGTALAKAYASPNIKLSLLGRNTERLSQVKLLCSQQGAESECIFCDLNDIENSIETIKKIDAKTPIDLAFINAGISSGVLPNGEMEAVSDVYRLMHLNSTSSITLGSTILKEMNTRQKGQVVFISSLSAYFPLASSPAYSASKAAILSYALAMNSFYKKTPIRISVACPGYIKTPMSLRLKGFKPFYWTADKAAFYIKKQLEKNNDHISFPFLLSLGIKSLNFMPNFLSNFFADFFKFSVEPDAESIMNKTKK</sequence>
<evidence type="ECO:0000256" key="2">
    <source>
        <dbReference type="ARBA" id="ARBA00023002"/>
    </source>
</evidence>
<name>A0A1M7TMW1_9BACT</name>
<dbReference type="SUPFAM" id="SSF51735">
    <property type="entry name" value="NAD(P)-binding Rossmann-fold domains"/>
    <property type="match status" value="1"/>
</dbReference>
<dbReference type="PRINTS" id="PR00081">
    <property type="entry name" value="GDHRDH"/>
</dbReference>
<dbReference type="Pfam" id="PF00106">
    <property type="entry name" value="adh_short"/>
    <property type="match status" value="1"/>
</dbReference>
<protein>
    <submittedName>
        <fullName evidence="3">Short-chain dehydrogenase</fullName>
    </submittedName>
</protein>
<evidence type="ECO:0000256" key="1">
    <source>
        <dbReference type="ARBA" id="ARBA00006484"/>
    </source>
</evidence>
<proteinExistence type="inferred from homology"/>
<evidence type="ECO:0000313" key="4">
    <source>
        <dbReference type="Proteomes" id="UP000186469"/>
    </source>
</evidence>
<dbReference type="PANTHER" id="PTHR44196">
    <property type="entry name" value="DEHYDROGENASE/REDUCTASE SDR FAMILY MEMBER 7B"/>
    <property type="match status" value="1"/>
</dbReference>
<dbReference type="EMBL" id="FRDI01000016">
    <property type="protein sequence ID" value="SHN72074.1"/>
    <property type="molecule type" value="Genomic_DNA"/>
</dbReference>